<comment type="cofactor">
    <cofactor evidence="1">
        <name>Zn(2+)</name>
        <dbReference type="ChEBI" id="CHEBI:29105"/>
    </cofactor>
</comment>
<sequence>MKLKIVKHLLIALFISQLSIGQAQHIVSPKEHFGFHIGDDYMLANYKQMESYFKKVAEQSDRLIMQDAGVTEEGRQQYLLIISSPENLKNIEKYRSISQRLGRAENLTDEEAKVLAKEGKPVVWIDGGMHSNETVGSHQLIETFYQLNNSDDEEILNFLDKVIVLMWHVNPDGQDLLADWYMQYQDKEQRNMSIPRLYQKYVGHDNNRDFFMFNMVEATNMAKILYVDWLPQIMYNHHQTSPDGTIVAGPPYRDPFNHIFDPLLVTGIDGVGFAMINRLNKEGKPGYVRMDQSTFSTWWNGGARTAPYFRNMVGILTETFGSPTPMEVPVVTERLIPKNGLPNPIAPQKWHFKQSIDYSVSMNYAILDYAARNGDELLYNFYQMGKNSIEKGNKDTWTMYPKFAEQLEKTYDEAVKSGQEEKKEATGYYRSKIIPTKYYDAVYKNPDNRDPRAYIISADQADFATAIKFVNTLIKGGIYVYQSKEDFSYGGKHYPKNTIVVKTNQAFRPQIIDMFEPQDHPHDVQYPGGPPVRPYDAAGWTLAMQMGVSYDRIFEDLNIPLERTDYGILLHAPTNSVEVSKVGYAINGKANDTFIAVNRLLKKGVKVSRDEETQNFYVDAKGKAVLDEMAAKYGLTVTSLTQKPSTLTPINSLKIGLFDHYGGSMPSGWVRWILEQYEYDYELFYPQDVDSKNIAKYDVLLFIGPGIPVGDKPGITRWGKELEKELVPKEYQPWMGSITKETSVPILEEYVKNGGRIVTVGSSSGWVYDLGINVTNPLMEENKDGKLAEISSAKYFVPTSILSAEIDTEKAENYGMAKEAKIVFNNSPVFQFQSTDKLYSLGKFTTDKPLLSGWAHGQEYLKDTHLGVVALLGKGKVVAIGPEITNRAQSHGTFKMLFNQLYK</sequence>
<dbReference type="Pfam" id="PF00246">
    <property type="entry name" value="Peptidase_M14"/>
    <property type="match status" value="1"/>
</dbReference>
<evidence type="ECO:0000256" key="2">
    <source>
        <dbReference type="ARBA" id="ARBA00005988"/>
    </source>
</evidence>
<dbReference type="Gene3D" id="3.40.630.10">
    <property type="entry name" value="Zn peptidases"/>
    <property type="match status" value="1"/>
</dbReference>
<evidence type="ECO:0000256" key="4">
    <source>
        <dbReference type="ARBA" id="ARBA00022801"/>
    </source>
</evidence>
<dbReference type="CDD" id="cd06240">
    <property type="entry name" value="M14-like"/>
    <property type="match status" value="1"/>
</dbReference>
<evidence type="ECO:0000256" key="1">
    <source>
        <dbReference type="ARBA" id="ARBA00001947"/>
    </source>
</evidence>
<keyword evidence="6" id="KW-0482">Metalloprotease</keyword>
<dbReference type="OrthoDB" id="9758209at2"/>
<dbReference type="STRING" id="683125.SAMN05660206_104221"/>
<dbReference type="SUPFAM" id="SSF53187">
    <property type="entry name" value="Zn-dependent exopeptidases"/>
    <property type="match status" value="1"/>
</dbReference>
<keyword evidence="4" id="KW-0378">Hydrolase</keyword>
<feature type="chain" id="PRO_5011465259" evidence="7">
    <location>
        <begin position="24"/>
        <end position="903"/>
    </location>
</feature>
<dbReference type="GO" id="GO:0005615">
    <property type="term" value="C:extracellular space"/>
    <property type="evidence" value="ECO:0007669"/>
    <property type="project" value="TreeGrafter"/>
</dbReference>
<evidence type="ECO:0000256" key="6">
    <source>
        <dbReference type="ARBA" id="ARBA00023049"/>
    </source>
</evidence>
<dbReference type="EMBL" id="FOZZ01000004">
    <property type="protein sequence ID" value="SFS74669.1"/>
    <property type="molecule type" value="Genomic_DNA"/>
</dbReference>
<feature type="domain" description="Peptidase M14" evidence="8">
    <location>
        <begin position="43"/>
        <end position="333"/>
    </location>
</feature>
<proteinExistence type="inferred from homology"/>
<dbReference type="GO" id="GO:0008270">
    <property type="term" value="F:zinc ion binding"/>
    <property type="evidence" value="ECO:0007669"/>
    <property type="project" value="InterPro"/>
</dbReference>
<keyword evidence="7" id="KW-0732">Signal</keyword>
<dbReference type="RefSeq" id="WP_093364910.1">
    <property type="nucleotide sequence ID" value="NZ_FOZZ01000004.1"/>
</dbReference>
<dbReference type="PANTHER" id="PTHR11705:SF143">
    <property type="entry name" value="SLL0236 PROTEIN"/>
    <property type="match status" value="1"/>
</dbReference>
<dbReference type="AlphaFoldDB" id="A0A1I6SCK3"/>
<dbReference type="GO" id="GO:0006508">
    <property type="term" value="P:proteolysis"/>
    <property type="evidence" value="ECO:0007669"/>
    <property type="project" value="UniProtKB-KW"/>
</dbReference>
<evidence type="ECO:0000256" key="7">
    <source>
        <dbReference type="SAM" id="SignalP"/>
    </source>
</evidence>
<dbReference type="SUPFAM" id="SSF52317">
    <property type="entry name" value="Class I glutamine amidotransferase-like"/>
    <property type="match status" value="1"/>
</dbReference>
<dbReference type="InterPro" id="IPR029062">
    <property type="entry name" value="Class_I_gatase-like"/>
</dbReference>
<evidence type="ECO:0000313" key="9">
    <source>
        <dbReference type="EMBL" id="SFS74669.1"/>
    </source>
</evidence>
<reference evidence="9 10" key="1">
    <citation type="submission" date="2016-10" db="EMBL/GenBank/DDBJ databases">
        <authorList>
            <person name="de Groot N.N."/>
        </authorList>
    </citation>
    <scope>NUCLEOTIDE SEQUENCE [LARGE SCALE GENOMIC DNA]</scope>
    <source>
        <strain evidence="9 10">DSM 22789</strain>
    </source>
</reference>
<dbReference type="PANTHER" id="PTHR11705">
    <property type="entry name" value="PROTEASE FAMILY M14 CARBOXYPEPTIDASE A,B"/>
    <property type="match status" value="1"/>
</dbReference>
<name>A0A1I6SCK3_9SPHI</name>
<accession>A0A1I6SCK3</accession>
<gene>
    <name evidence="9" type="ORF">SAMN05660206_104221</name>
</gene>
<evidence type="ECO:0000313" key="10">
    <source>
        <dbReference type="Proteomes" id="UP000198785"/>
    </source>
</evidence>
<dbReference type="SMART" id="SM00631">
    <property type="entry name" value="Zn_pept"/>
    <property type="match status" value="1"/>
</dbReference>
<keyword evidence="9" id="KW-0121">Carboxypeptidase</keyword>
<dbReference type="GO" id="GO:0004181">
    <property type="term" value="F:metallocarboxypeptidase activity"/>
    <property type="evidence" value="ECO:0007669"/>
    <property type="project" value="InterPro"/>
</dbReference>
<comment type="similarity">
    <text evidence="2">Belongs to the peptidase M14 family.</text>
</comment>
<evidence type="ECO:0000256" key="3">
    <source>
        <dbReference type="ARBA" id="ARBA00022670"/>
    </source>
</evidence>
<keyword evidence="5" id="KW-0862">Zinc</keyword>
<dbReference type="Proteomes" id="UP000198785">
    <property type="component" value="Unassembled WGS sequence"/>
</dbReference>
<keyword evidence="10" id="KW-1185">Reference proteome</keyword>
<protein>
    <submittedName>
        <fullName evidence="9">Zinc carboxypeptidase</fullName>
    </submittedName>
</protein>
<organism evidence="9 10">
    <name type="scientific">Sphingobacterium wenxiniae</name>
    <dbReference type="NCBI Taxonomy" id="683125"/>
    <lineage>
        <taxon>Bacteria</taxon>
        <taxon>Pseudomonadati</taxon>
        <taxon>Bacteroidota</taxon>
        <taxon>Sphingobacteriia</taxon>
        <taxon>Sphingobacteriales</taxon>
        <taxon>Sphingobacteriaceae</taxon>
        <taxon>Sphingobacterium</taxon>
    </lineage>
</organism>
<keyword evidence="3" id="KW-0645">Protease</keyword>
<evidence type="ECO:0000256" key="5">
    <source>
        <dbReference type="ARBA" id="ARBA00022833"/>
    </source>
</evidence>
<evidence type="ECO:0000259" key="8">
    <source>
        <dbReference type="SMART" id="SM00631"/>
    </source>
</evidence>
<feature type="signal peptide" evidence="7">
    <location>
        <begin position="1"/>
        <end position="23"/>
    </location>
</feature>
<dbReference type="InterPro" id="IPR000834">
    <property type="entry name" value="Peptidase_M14"/>
</dbReference>